<dbReference type="OMA" id="CYDHERY"/>
<reference evidence="2" key="1">
    <citation type="journal article" date="2013" name="Mol. Plant Microbe Interact.">
        <title>Global aspects of pacC regulation of pathogenicity genes in Colletotrichum gloeosporioides as revealed by transcriptome analysis.</title>
        <authorList>
            <person name="Alkan N."/>
            <person name="Meng X."/>
            <person name="Friedlander G."/>
            <person name="Reuveni E."/>
            <person name="Sukno S."/>
            <person name="Sherman A."/>
            <person name="Thon M."/>
            <person name="Fluhr R."/>
            <person name="Prusky D."/>
        </authorList>
    </citation>
    <scope>NUCLEOTIDE SEQUENCE [LARGE SCALE GENOMIC DNA]</scope>
    <source>
        <strain evidence="2">Cg-14</strain>
    </source>
</reference>
<evidence type="ECO:0000313" key="1">
    <source>
        <dbReference type="EMBL" id="EQB50681.1"/>
    </source>
</evidence>
<organism evidence="1 2">
    <name type="scientific">Colletotrichum gloeosporioides (strain Cg-14)</name>
    <name type="common">Anthracnose fungus</name>
    <name type="synonym">Glomerella cingulata</name>
    <dbReference type="NCBI Taxonomy" id="1237896"/>
    <lineage>
        <taxon>Eukaryota</taxon>
        <taxon>Fungi</taxon>
        <taxon>Dikarya</taxon>
        <taxon>Ascomycota</taxon>
        <taxon>Pezizomycotina</taxon>
        <taxon>Sordariomycetes</taxon>
        <taxon>Hypocreomycetidae</taxon>
        <taxon>Glomerellales</taxon>
        <taxon>Glomerellaceae</taxon>
        <taxon>Colletotrichum</taxon>
        <taxon>Colletotrichum gloeosporioides species complex</taxon>
    </lineage>
</organism>
<protein>
    <submittedName>
        <fullName evidence="1">Uncharacterized protein</fullName>
    </submittedName>
</protein>
<dbReference type="Proteomes" id="UP000015530">
    <property type="component" value="Unassembled WGS sequence"/>
</dbReference>
<sequence>MDYNRSTFTNIVWLDSFLFFYWDIRRYRPADAENIDRLIVDYFQQQEPSITSGHEPSSWDKLLCHLMQSLACLLEQVHRYDWLTHRLGQVSPSRPYVDWLALEPIIYRMPAGDPRGRLQPLYSHIDTAYEHGREEPLQWLNTWNGNPFLDEFGYAHQSEYWTVPLPTHVDRLLTLAWSPMTRFNLFLTARLQRSFRLVLQHTASGDMAQLRPCYDHERYCIPIHGMSPDGYEFHTDTRTINTGKRIFTSMLFWVDEMCRTGRLLSFCDISDRRFEEWPLSDTEDTLRVNYELWEAIRNFGLRHVSTKGEVVERRGRHSYHI</sequence>
<proteinExistence type="predicted"/>
<dbReference type="OrthoDB" id="10364582at2759"/>
<gene>
    <name evidence="1" type="ORF">CGLO_09863</name>
</gene>
<dbReference type="AlphaFoldDB" id="T0LGE1"/>
<evidence type="ECO:0000313" key="2">
    <source>
        <dbReference type="Proteomes" id="UP000015530"/>
    </source>
</evidence>
<dbReference type="HOGENOM" id="CLU_072346_0_0_1"/>
<name>T0LGE1_COLGC</name>
<comment type="caution">
    <text evidence="1">The sequence shown here is derived from an EMBL/GenBank/DDBJ whole genome shotgun (WGS) entry which is preliminary data.</text>
</comment>
<dbReference type="EMBL" id="AMYD01001985">
    <property type="protein sequence ID" value="EQB50681.1"/>
    <property type="molecule type" value="Genomic_DNA"/>
</dbReference>
<accession>T0LGE1</accession>